<gene>
    <name evidence="2" type="ORF">Ade02nite_70410</name>
</gene>
<dbReference type="InterPro" id="IPR040442">
    <property type="entry name" value="Pyrv_kinase-like_dom_sf"/>
</dbReference>
<dbReference type="InterPro" id="IPR015813">
    <property type="entry name" value="Pyrv/PenolPyrv_kinase-like_dom"/>
</dbReference>
<dbReference type="Gene3D" id="3.20.20.60">
    <property type="entry name" value="Phosphoenolpyruvate-binding domains"/>
    <property type="match status" value="2"/>
</dbReference>
<accession>A0ABQ3YEP5</accession>
<feature type="compositionally biased region" description="Low complexity" evidence="1">
    <location>
        <begin position="346"/>
        <end position="371"/>
    </location>
</feature>
<sequence>MSSTDLLAAGGVTHVPGVYDPATAALAVRAGHRAAYLSGEAIAATMLGAFTGTVSATQIADRAAVLAPSLGGVPLLADAGVGFETPDDAVWTALAYQRSGIGGLVLGDGSALRAAAVKQRAPGVLVIASAAGDSLGEAVARCRELAAAGADAVLPVGLRESDLRSLHAALPGVRLAVSRTEGASRGRLLSDPELVAAGVGVVLHPLTAALAALRAASVAYHALAPDSPALRSAPPAPPAGPDVPAAGPGTPRPAAVPADSGPAGPPTDEVDLMPPAVLAALAGRPPLSFLPRTDESAAFARPPLPAPAVPAFGDPAFGAGDDRPWAVPDEPAERPWAAISRPSDLPQPAVARPERAAAGAVAPAQRTAGAPTAGRPDRTWASIAQQVSRLGT</sequence>
<dbReference type="Pfam" id="PF13714">
    <property type="entry name" value="PEP_mutase"/>
    <property type="match status" value="1"/>
</dbReference>
<evidence type="ECO:0008006" key="4">
    <source>
        <dbReference type="Google" id="ProtNLM"/>
    </source>
</evidence>
<reference evidence="2 3" key="1">
    <citation type="submission" date="2021-01" db="EMBL/GenBank/DDBJ databases">
        <title>Whole genome shotgun sequence of Actinoplanes deccanensis NBRC 13994.</title>
        <authorList>
            <person name="Komaki H."/>
            <person name="Tamura T."/>
        </authorList>
    </citation>
    <scope>NUCLEOTIDE SEQUENCE [LARGE SCALE GENOMIC DNA]</scope>
    <source>
        <strain evidence="2 3">NBRC 13994</strain>
    </source>
</reference>
<evidence type="ECO:0000313" key="3">
    <source>
        <dbReference type="Proteomes" id="UP000609879"/>
    </source>
</evidence>
<proteinExistence type="predicted"/>
<dbReference type="PANTHER" id="PTHR42905:SF5">
    <property type="entry name" value="CARBOXYVINYL-CARBOXYPHOSPHONATE PHOSPHORYLMUTASE, CHLOROPLASTIC"/>
    <property type="match status" value="1"/>
</dbReference>
<keyword evidence="3" id="KW-1185">Reference proteome</keyword>
<dbReference type="PANTHER" id="PTHR42905">
    <property type="entry name" value="PHOSPHOENOLPYRUVATE CARBOXYLASE"/>
    <property type="match status" value="1"/>
</dbReference>
<dbReference type="SUPFAM" id="SSF51621">
    <property type="entry name" value="Phosphoenolpyruvate/pyruvate domain"/>
    <property type="match status" value="1"/>
</dbReference>
<evidence type="ECO:0000256" key="1">
    <source>
        <dbReference type="SAM" id="MobiDB-lite"/>
    </source>
</evidence>
<feature type="compositionally biased region" description="Low complexity" evidence="1">
    <location>
        <begin position="242"/>
        <end position="258"/>
    </location>
</feature>
<dbReference type="RefSeq" id="WP_203773287.1">
    <property type="nucleotide sequence ID" value="NZ_BAAABO010000038.1"/>
</dbReference>
<evidence type="ECO:0000313" key="2">
    <source>
        <dbReference type="EMBL" id="GID78400.1"/>
    </source>
</evidence>
<feature type="region of interest" description="Disordered" evidence="1">
    <location>
        <begin position="336"/>
        <end position="380"/>
    </location>
</feature>
<organism evidence="2 3">
    <name type="scientific">Paractinoplanes deccanensis</name>
    <dbReference type="NCBI Taxonomy" id="113561"/>
    <lineage>
        <taxon>Bacteria</taxon>
        <taxon>Bacillati</taxon>
        <taxon>Actinomycetota</taxon>
        <taxon>Actinomycetes</taxon>
        <taxon>Micromonosporales</taxon>
        <taxon>Micromonosporaceae</taxon>
        <taxon>Paractinoplanes</taxon>
    </lineage>
</organism>
<dbReference type="Proteomes" id="UP000609879">
    <property type="component" value="Unassembled WGS sequence"/>
</dbReference>
<dbReference type="EMBL" id="BOMI01000146">
    <property type="protein sequence ID" value="GID78400.1"/>
    <property type="molecule type" value="Genomic_DNA"/>
</dbReference>
<name>A0ABQ3YEP5_9ACTN</name>
<protein>
    <recommendedName>
        <fullName evidence="4">Methylisocitrate lyase</fullName>
    </recommendedName>
</protein>
<comment type="caution">
    <text evidence="2">The sequence shown here is derived from an EMBL/GenBank/DDBJ whole genome shotgun (WGS) entry which is preliminary data.</text>
</comment>
<feature type="region of interest" description="Disordered" evidence="1">
    <location>
        <begin position="231"/>
        <end position="271"/>
    </location>
</feature>